<keyword evidence="1" id="KW-0812">Transmembrane</keyword>
<dbReference type="EMBL" id="JACLYZ010000010">
    <property type="protein sequence ID" value="MBM6734854.1"/>
    <property type="molecule type" value="Genomic_DNA"/>
</dbReference>
<reference evidence="4 6" key="3">
    <citation type="journal article" date="2021" name="Sci. Rep.">
        <title>The distribution of antibiotic resistance genes in chicken gut microbiota commensals.</title>
        <authorList>
            <person name="Juricova H."/>
            <person name="Matiasovicova J."/>
            <person name="Kubasova T."/>
            <person name="Cejkova D."/>
            <person name="Rychlik I."/>
        </authorList>
    </citation>
    <scope>NUCLEOTIDE SEQUENCE [LARGE SCALE GENOMIC DNA]</scope>
    <source>
        <strain evidence="4 6">An772</strain>
    </source>
</reference>
<dbReference type="RefSeq" id="WP_022021752.1">
    <property type="nucleotide sequence ID" value="NZ_CALUIP010000005.1"/>
</dbReference>
<dbReference type="Proteomes" id="UP000717835">
    <property type="component" value="Unassembled WGS sequence"/>
</dbReference>
<keyword evidence="1" id="KW-0472">Membrane</keyword>
<dbReference type="Pfam" id="PF14684">
    <property type="entry name" value="Tricorn_C1"/>
    <property type="match status" value="1"/>
</dbReference>
<dbReference type="InterPro" id="IPR005151">
    <property type="entry name" value="Tail-specific_protease"/>
</dbReference>
<dbReference type="InterPro" id="IPR029045">
    <property type="entry name" value="ClpP/crotonase-like_dom_sf"/>
</dbReference>
<reference evidence="3" key="2">
    <citation type="journal article" date="2021" name="PeerJ">
        <title>Extensive microbial diversity within the chicken gut microbiome revealed by metagenomics and culture.</title>
        <authorList>
            <person name="Gilroy R."/>
            <person name="Ravi A."/>
            <person name="Getino M."/>
            <person name="Pursley I."/>
            <person name="Horton D.L."/>
            <person name="Alikhan N.F."/>
            <person name="Baker D."/>
            <person name="Gharbi K."/>
            <person name="Hall N."/>
            <person name="Watson M."/>
            <person name="Adriaenssens E.M."/>
            <person name="Foster-Nyarko E."/>
            <person name="Jarju S."/>
            <person name="Secka A."/>
            <person name="Antonio M."/>
            <person name="Oren A."/>
            <person name="Chaudhuri R.R."/>
            <person name="La Ragione R."/>
            <person name="Hildebrand F."/>
            <person name="Pallen M.J."/>
        </authorList>
    </citation>
    <scope>NUCLEOTIDE SEQUENCE</scope>
    <source>
        <strain evidence="3">CHK55-1828</strain>
    </source>
</reference>
<accession>A0A921HYV8</accession>
<name>A0A921HYV8_9BACT</name>
<proteinExistence type="predicted"/>
<keyword evidence="1" id="KW-1133">Transmembrane helix</keyword>
<dbReference type="Gene3D" id="2.30.42.10">
    <property type="match status" value="1"/>
</dbReference>
<dbReference type="Gene3D" id="3.90.226.10">
    <property type="entry name" value="2-enoyl-CoA Hydratase, Chain A, domain 1"/>
    <property type="match status" value="1"/>
</dbReference>
<keyword evidence="6" id="KW-1185">Reference proteome</keyword>
<dbReference type="Gene3D" id="3.30.750.44">
    <property type="match status" value="1"/>
</dbReference>
<dbReference type="EMBL" id="DYVX01000084">
    <property type="protein sequence ID" value="HJF92792.1"/>
    <property type="molecule type" value="Genomic_DNA"/>
</dbReference>
<comment type="caution">
    <text evidence="3">The sequence shown here is derived from an EMBL/GenBank/DDBJ whole genome shotgun (WGS) entry which is preliminary data.</text>
</comment>
<evidence type="ECO:0000313" key="3">
    <source>
        <dbReference type="EMBL" id="HJF92792.1"/>
    </source>
</evidence>
<evidence type="ECO:0000313" key="4">
    <source>
        <dbReference type="EMBL" id="MBM6734854.1"/>
    </source>
</evidence>
<dbReference type="InterPro" id="IPR036034">
    <property type="entry name" value="PDZ_sf"/>
</dbReference>
<dbReference type="GO" id="GO:0008236">
    <property type="term" value="F:serine-type peptidase activity"/>
    <property type="evidence" value="ECO:0007669"/>
    <property type="project" value="InterPro"/>
</dbReference>
<dbReference type="SMART" id="SM00245">
    <property type="entry name" value="TSPc"/>
    <property type="match status" value="1"/>
</dbReference>
<dbReference type="Pfam" id="PF03572">
    <property type="entry name" value="Peptidase_S41"/>
    <property type="match status" value="1"/>
</dbReference>
<feature type="domain" description="Tail specific protease" evidence="2">
    <location>
        <begin position="215"/>
        <end position="401"/>
    </location>
</feature>
<dbReference type="GO" id="GO:0006508">
    <property type="term" value="P:proteolysis"/>
    <property type="evidence" value="ECO:0007669"/>
    <property type="project" value="InterPro"/>
</dbReference>
<feature type="transmembrane region" description="Helical" evidence="1">
    <location>
        <begin position="12"/>
        <end position="35"/>
    </location>
</feature>
<evidence type="ECO:0000313" key="6">
    <source>
        <dbReference type="Proteomes" id="UP000766986"/>
    </source>
</evidence>
<evidence type="ECO:0000259" key="2">
    <source>
        <dbReference type="SMART" id="SM00245"/>
    </source>
</evidence>
<evidence type="ECO:0000256" key="1">
    <source>
        <dbReference type="SAM" id="Phobius"/>
    </source>
</evidence>
<dbReference type="CDD" id="cd07563">
    <property type="entry name" value="Peptidase_S41_IRBP"/>
    <property type="match status" value="1"/>
</dbReference>
<sequence>MENNGLIWKKVLKIAGIVVLVLLLAFGGLVGYAYYTYKKDNSRTGVWYYADELPLTPDQYVADFDEIHQIVVDNYSLYRQKGLDMDSLYRVFAPRIGAARQPAEYVLLVQEYIAALGAGHANSFFSKYTAATAPKVINDSLFISKPNEYLRAAGFCDKDRITAINGIPVGQWVAEHEKYACGSTASDRHYRSARSIFRSYVDTLVSYTVQRGTDTLTRNLPLRRNDCVSYEEQPAVAARVLDDSIGYLAINTMMPPVMEEFATCYPTVNHLPYLIVDVRDNGGGSSANGALLCEYFINRPQLHCLSDSRQLEPAQDAYRGQVFLLTGPDTFSAAESFTLDMKESGNVTLVGEPTAGDTGNGPKNFCTSHGIWLRIPTREPDRSHHGFPLEGEGIVPHYVVPSTVADFMHGRDTQIEFVRKHIAGVCQSY</sequence>
<dbReference type="InterPro" id="IPR048818">
    <property type="entry name" value="BACUNI_00178-like_N"/>
</dbReference>
<gene>
    <name evidence="4" type="ORF">H7U35_06430</name>
    <name evidence="3" type="ORF">K8W02_10500</name>
</gene>
<evidence type="ECO:0000313" key="5">
    <source>
        <dbReference type="Proteomes" id="UP000717835"/>
    </source>
</evidence>
<protein>
    <submittedName>
        <fullName evidence="3">Peptidase S41</fullName>
    </submittedName>
</protein>
<dbReference type="Pfam" id="PF21558">
    <property type="entry name" value="Pept_S41_N_bact"/>
    <property type="match status" value="1"/>
</dbReference>
<reference evidence="3" key="4">
    <citation type="submission" date="2021-09" db="EMBL/GenBank/DDBJ databases">
        <authorList>
            <person name="Gilroy R."/>
        </authorList>
    </citation>
    <scope>NUCLEOTIDE SEQUENCE</scope>
    <source>
        <strain evidence="3">CHK55-1828</strain>
    </source>
</reference>
<reference evidence="4" key="1">
    <citation type="submission" date="2020-08" db="EMBL/GenBank/DDBJ databases">
        <authorList>
            <person name="Cejkova D."/>
            <person name="Kubasova T."/>
            <person name="Jahodarova E."/>
            <person name="Rychlik I."/>
        </authorList>
    </citation>
    <scope>NUCLEOTIDE SEQUENCE</scope>
    <source>
        <strain evidence="4">An772</strain>
    </source>
</reference>
<dbReference type="AlphaFoldDB" id="A0A921HYV8"/>
<dbReference type="InterPro" id="IPR028204">
    <property type="entry name" value="Tricorn_C1"/>
</dbReference>
<dbReference type="SUPFAM" id="SSF52096">
    <property type="entry name" value="ClpP/crotonase"/>
    <property type="match status" value="1"/>
</dbReference>
<dbReference type="PANTHER" id="PTHR11261">
    <property type="entry name" value="INTERPHOTORECEPTOR RETINOID-BINDING PROTEIN"/>
    <property type="match status" value="1"/>
</dbReference>
<dbReference type="PANTHER" id="PTHR11261:SF3">
    <property type="entry name" value="RETINOL-BINDING PROTEIN 3"/>
    <property type="match status" value="1"/>
</dbReference>
<organism evidence="3 5">
    <name type="scientific">Mediterranea massiliensis</name>
    <dbReference type="NCBI Taxonomy" id="1841865"/>
    <lineage>
        <taxon>Bacteria</taxon>
        <taxon>Pseudomonadati</taxon>
        <taxon>Bacteroidota</taxon>
        <taxon>Bacteroidia</taxon>
        <taxon>Bacteroidales</taxon>
        <taxon>Bacteroidaceae</taxon>
        <taxon>Mediterranea</taxon>
    </lineage>
</organism>
<dbReference type="Proteomes" id="UP000766986">
    <property type="component" value="Unassembled WGS sequence"/>
</dbReference>